<dbReference type="Proteomes" id="UP000190831">
    <property type="component" value="Chromosome G"/>
</dbReference>
<dbReference type="AlphaFoldDB" id="A0A1G4MHU1"/>
<proteinExistence type="predicted"/>
<protein>
    <submittedName>
        <fullName evidence="4">LAFE_0G11540g1_1</fullName>
    </submittedName>
</protein>
<dbReference type="EMBL" id="LT598486">
    <property type="protein sequence ID" value="SCW03486.1"/>
    <property type="molecule type" value="Genomic_DNA"/>
</dbReference>
<feature type="domain" description="RRM" evidence="3">
    <location>
        <begin position="34"/>
        <end position="112"/>
    </location>
</feature>
<dbReference type="PANTHER" id="PTHR45880:SF1">
    <property type="entry name" value="RNA-BINDING MOTIF PROTEIN, X-LINKED 2"/>
    <property type="match status" value="1"/>
</dbReference>
<dbReference type="InterPro" id="IPR000504">
    <property type="entry name" value="RRM_dom"/>
</dbReference>
<dbReference type="Gene3D" id="3.30.70.330">
    <property type="match status" value="1"/>
</dbReference>
<dbReference type="GO" id="GO:0000398">
    <property type="term" value="P:mRNA splicing, via spliceosome"/>
    <property type="evidence" value="ECO:0007669"/>
    <property type="project" value="InterPro"/>
</dbReference>
<dbReference type="PROSITE" id="PS50102">
    <property type="entry name" value="RRM"/>
    <property type="match status" value="1"/>
</dbReference>
<reference evidence="4 5" key="1">
    <citation type="submission" date="2016-03" db="EMBL/GenBank/DDBJ databases">
        <authorList>
            <person name="Devillers H."/>
        </authorList>
    </citation>
    <scope>NUCLEOTIDE SEQUENCE [LARGE SCALE GENOMIC DNA]</scope>
    <source>
        <strain evidence="4">CBS 6772</strain>
    </source>
</reference>
<dbReference type="PANTHER" id="PTHR45880">
    <property type="entry name" value="RNA-BINDING MOTIF PROTEIN, X-LINKED 2"/>
    <property type="match status" value="1"/>
</dbReference>
<dbReference type="SMART" id="SM00360">
    <property type="entry name" value="RRM"/>
    <property type="match status" value="1"/>
</dbReference>
<evidence type="ECO:0000259" key="3">
    <source>
        <dbReference type="PROSITE" id="PS50102"/>
    </source>
</evidence>
<keyword evidence="1 2" id="KW-0694">RNA-binding</keyword>
<accession>A0A1G4MHU1</accession>
<dbReference type="InterPro" id="IPR012677">
    <property type="entry name" value="Nucleotide-bd_a/b_plait_sf"/>
</dbReference>
<dbReference type="SUPFAM" id="SSF54928">
    <property type="entry name" value="RNA-binding domain, RBD"/>
    <property type="match status" value="1"/>
</dbReference>
<dbReference type="InterPro" id="IPR035979">
    <property type="entry name" value="RBD_domain_sf"/>
</dbReference>
<dbReference type="GO" id="GO:0071013">
    <property type="term" value="C:catalytic step 2 spliceosome"/>
    <property type="evidence" value="ECO:0007669"/>
    <property type="project" value="TreeGrafter"/>
</dbReference>
<keyword evidence="5" id="KW-1185">Reference proteome</keyword>
<name>A0A1G4MHU1_LACFM</name>
<evidence type="ECO:0000313" key="4">
    <source>
        <dbReference type="EMBL" id="SCW03486.1"/>
    </source>
</evidence>
<dbReference type="InterPro" id="IPR045844">
    <property type="entry name" value="RRM_Ist3-like"/>
</dbReference>
<dbReference type="GO" id="GO:0005686">
    <property type="term" value="C:U2 snRNP"/>
    <property type="evidence" value="ECO:0007669"/>
    <property type="project" value="TreeGrafter"/>
</dbReference>
<dbReference type="OMA" id="CAPKPQI"/>
<dbReference type="OrthoDB" id="2573941at2759"/>
<evidence type="ECO:0000256" key="2">
    <source>
        <dbReference type="PROSITE-ProRule" id="PRU00176"/>
    </source>
</evidence>
<sequence length="167" mass="18942">MNQIKSIQKLSLKELECGILKPEASWHEQYKDQAYIYFGGMNLKLTEGDILTIFSQYGIPVDIKLVRDRETGESKGFGFLKYEDQRSTILAVDNLNGSSIAGRVVKVDHTLYTPRDEDKDYTEAVKEELKKDRVPKHISETTIQGASRITMNDEDFSDPMAGFLKSA</sequence>
<gene>
    <name evidence="4" type="ORF">LAFE_0G11540G</name>
</gene>
<dbReference type="Pfam" id="PF00076">
    <property type="entry name" value="RRM_1"/>
    <property type="match status" value="1"/>
</dbReference>
<evidence type="ECO:0000313" key="5">
    <source>
        <dbReference type="Proteomes" id="UP000190831"/>
    </source>
</evidence>
<dbReference type="GO" id="GO:0003723">
    <property type="term" value="F:RNA binding"/>
    <property type="evidence" value="ECO:0007669"/>
    <property type="project" value="UniProtKB-UniRule"/>
</dbReference>
<organism evidence="4 5">
    <name type="scientific">Lachancea fermentati</name>
    <name type="common">Zygosaccharomyces fermentati</name>
    <dbReference type="NCBI Taxonomy" id="4955"/>
    <lineage>
        <taxon>Eukaryota</taxon>
        <taxon>Fungi</taxon>
        <taxon>Dikarya</taxon>
        <taxon>Ascomycota</taxon>
        <taxon>Saccharomycotina</taxon>
        <taxon>Saccharomycetes</taxon>
        <taxon>Saccharomycetales</taxon>
        <taxon>Saccharomycetaceae</taxon>
        <taxon>Lachancea</taxon>
    </lineage>
</organism>
<dbReference type="CDD" id="cd12411">
    <property type="entry name" value="RRM_ist3_like"/>
    <property type="match status" value="1"/>
</dbReference>
<dbReference type="InterPro" id="IPR051847">
    <property type="entry name" value="RNA_proc/Spliceosome_comp"/>
</dbReference>
<evidence type="ECO:0000256" key="1">
    <source>
        <dbReference type="ARBA" id="ARBA00022884"/>
    </source>
</evidence>
<dbReference type="STRING" id="4955.A0A1G4MHU1"/>
<dbReference type="GO" id="GO:0071011">
    <property type="term" value="C:precatalytic spliceosome"/>
    <property type="evidence" value="ECO:0007669"/>
    <property type="project" value="TreeGrafter"/>
</dbReference>